<keyword evidence="2" id="KW-1185">Reference proteome</keyword>
<organism evidence="1 2">
    <name type="scientific">Smallanthus sonchifolius</name>
    <dbReference type="NCBI Taxonomy" id="185202"/>
    <lineage>
        <taxon>Eukaryota</taxon>
        <taxon>Viridiplantae</taxon>
        <taxon>Streptophyta</taxon>
        <taxon>Embryophyta</taxon>
        <taxon>Tracheophyta</taxon>
        <taxon>Spermatophyta</taxon>
        <taxon>Magnoliopsida</taxon>
        <taxon>eudicotyledons</taxon>
        <taxon>Gunneridae</taxon>
        <taxon>Pentapetalae</taxon>
        <taxon>asterids</taxon>
        <taxon>campanulids</taxon>
        <taxon>Asterales</taxon>
        <taxon>Asteraceae</taxon>
        <taxon>Asteroideae</taxon>
        <taxon>Heliantheae alliance</taxon>
        <taxon>Millerieae</taxon>
        <taxon>Smallanthus</taxon>
    </lineage>
</organism>
<sequence length="183" mass="20484">MVKVANCENLDDAMDLGASLTSSLIRNQEEGKKKKKEWEKGPSEIKKSNYTPRNNNFYIPGCPKCNKRNLEQCHARLFCNFCKMSGHKIENCFKKKPTTCFECGEAGHIKTYCPKLKKSTGPNPTGGVKNNERAFVLNTHEATGMPDDITGHVIPAKLLPMTLAGFDIVLGLDWLASNQYRIM</sequence>
<dbReference type="EMBL" id="CM042019">
    <property type="protein sequence ID" value="KAI3825316.1"/>
    <property type="molecule type" value="Genomic_DNA"/>
</dbReference>
<reference evidence="2" key="1">
    <citation type="journal article" date="2022" name="Mol. Ecol. Resour.">
        <title>The genomes of chicory, endive, great burdock and yacon provide insights into Asteraceae palaeo-polyploidization history and plant inulin production.</title>
        <authorList>
            <person name="Fan W."/>
            <person name="Wang S."/>
            <person name="Wang H."/>
            <person name="Wang A."/>
            <person name="Jiang F."/>
            <person name="Liu H."/>
            <person name="Zhao H."/>
            <person name="Xu D."/>
            <person name="Zhang Y."/>
        </authorList>
    </citation>
    <scope>NUCLEOTIDE SEQUENCE [LARGE SCALE GENOMIC DNA]</scope>
    <source>
        <strain evidence="2">cv. Yunnan</strain>
    </source>
</reference>
<dbReference type="Proteomes" id="UP001056120">
    <property type="component" value="Linkage Group LG02"/>
</dbReference>
<evidence type="ECO:0000313" key="1">
    <source>
        <dbReference type="EMBL" id="KAI3825316.1"/>
    </source>
</evidence>
<comment type="caution">
    <text evidence="1">The sequence shown here is derived from an EMBL/GenBank/DDBJ whole genome shotgun (WGS) entry which is preliminary data.</text>
</comment>
<name>A0ACB9JZ35_9ASTR</name>
<evidence type="ECO:0000313" key="2">
    <source>
        <dbReference type="Proteomes" id="UP001056120"/>
    </source>
</evidence>
<reference evidence="1 2" key="2">
    <citation type="journal article" date="2022" name="Mol. Ecol. Resour.">
        <title>The genomes of chicory, endive, great burdock and yacon provide insights into Asteraceae paleo-polyploidization history and plant inulin production.</title>
        <authorList>
            <person name="Fan W."/>
            <person name="Wang S."/>
            <person name="Wang H."/>
            <person name="Wang A."/>
            <person name="Jiang F."/>
            <person name="Liu H."/>
            <person name="Zhao H."/>
            <person name="Xu D."/>
            <person name="Zhang Y."/>
        </authorList>
    </citation>
    <scope>NUCLEOTIDE SEQUENCE [LARGE SCALE GENOMIC DNA]</scope>
    <source>
        <strain evidence="2">cv. Yunnan</strain>
        <tissue evidence="1">Leaves</tissue>
    </source>
</reference>
<gene>
    <name evidence="1" type="ORF">L1987_06798</name>
</gene>
<proteinExistence type="predicted"/>
<accession>A0ACB9JZ35</accession>
<protein>
    <submittedName>
        <fullName evidence="1">Uncharacterized protein</fullName>
    </submittedName>
</protein>